<reference evidence="1" key="1">
    <citation type="submission" date="2021-06" db="EMBL/GenBank/DDBJ databases">
        <authorList>
            <person name="Hodson N. C."/>
            <person name="Mongue J. A."/>
            <person name="Jaron S. K."/>
        </authorList>
    </citation>
    <scope>NUCLEOTIDE SEQUENCE</scope>
</reference>
<organism evidence="1 2">
    <name type="scientific">Allacma fusca</name>
    <dbReference type="NCBI Taxonomy" id="39272"/>
    <lineage>
        <taxon>Eukaryota</taxon>
        <taxon>Metazoa</taxon>
        <taxon>Ecdysozoa</taxon>
        <taxon>Arthropoda</taxon>
        <taxon>Hexapoda</taxon>
        <taxon>Collembola</taxon>
        <taxon>Symphypleona</taxon>
        <taxon>Sminthuridae</taxon>
        <taxon>Allacma</taxon>
    </lineage>
</organism>
<proteinExistence type="predicted"/>
<evidence type="ECO:0000313" key="1">
    <source>
        <dbReference type="EMBL" id="CAG7724976.1"/>
    </source>
</evidence>
<dbReference type="AlphaFoldDB" id="A0A8J2JRS4"/>
<comment type="caution">
    <text evidence="1">The sequence shown here is derived from an EMBL/GenBank/DDBJ whole genome shotgun (WGS) entry which is preliminary data.</text>
</comment>
<protein>
    <submittedName>
        <fullName evidence="1">Uncharacterized protein</fullName>
    </submittedName>
</protein>
<sequence>MDSPKVQACRNSGVTCTVQFYDA</sequence>
<gene>
    <name evidence="1" type="ORF">AFUS01_LOCUS13963</name>
</gene>
<dbReference type="EMBL" id="CAJVCH010116057">
    <property type="protein sequence ID" value="CAG7724976.1"/>
    <property type="molecule type" value="Genomic_DNA"/>
</dbReference>
<accession>A0A8J2JRS4</accession>
<feature type="non-terminal residue" evidence="1">
    <location>
        <position position="1"/>
    </location>
</feature>
<keyword evidence="2" id="KW-1185">Reference proteome</keyword>
<name>A0A8J2JRS4_9HEXA</name>
<evidence type="ECO:0000313" key="2">
    <source>
        <dbReference type="Proteomes" id="UP000708208"/>
    </source>
</evidence>
<dbReference type="Proteomes" id="UP000708208">
    <property type="component" value="Unassembled WGS sequence"/>
</dbReference>